<protein>
    <submittedName>
        <fullName evidence="1">Uncharacterized protein</fullName>
    </submittedName>
</protein>
<evidence type="ECO:0000313" key="2">
    <source>
        <dbReference type="Proteomes" id="UP001476247"/>
    </source>
</evidence>
<name>A0ABP9XVK0_9FUNG</name>
<accession>A0ABP9XVK0</accession>
<organism evidence="1 2">
    <name type="scientific">Helicostylum pulchrum</name>
    <dbReference type="NCBI Taxonomy" id="562976"/>
    <lineage>
        <taxon>Eukaryota</taxon>
        <taxon>Fungi</taxon>
        <taxon>Fungi incertae sedis</taxon>
        <taxon>Mucoromycota</taxon>
        <taxon>Mucoromycotina</taxon>
        <taxon>Mucoromycetes</taxon>
        <taxon>Mucorales</taxon>
        <taxon>Mucorineae</taxon>
        <taxon>Mucoraceae</taxon>
        <taxon>Helicostylum</taxon>
    </lineage>
</organism>
<comment type="caution">
    <text evidence="1">The sequence shown here is derived from an EMBL/GenBank/DDBJ whole genome shotgun (WGS) entry which is preliminary data.</text>
</comment>
<gene>
    <name evidence="1" type="ORF">HPULCUR_004207</name>
</gene>
<sequence length="89" mass="9675">MAINSAPSSSTSTFSDAVNEVDSKICGKLGKTAIRSKLERMITADSLKQINDATYGTGGNALETKLENTIFNLRMMVNNIDIRMDISML</sequence>
<evidence type="ECO:0000313" key="1">
    <source>
        <dbReference type="EMBL" id="GAA5798801.1"/>
    </source>
</evidence>
<dbReference type="EMBL" id="BAABUJ010000011">
    <property type="protein sequence ID" value="GAA5798801.1"/>
    <property type="molecule type" value="Genomic_DNA"/>
</dbReference>
<dbReference type="Proteomes" id="UP001476247">
    <property type="component" value="Unassembled WGS sequence"/>
</dbReference>
<keyword evidence="2" id="KW-1185">Reference proteome</keyword>
<reference evidence="1 2" key="1">
    <citation type="submission" date="2024-04" db="EMBL/GenBank/DDBJ databases">
        <title>genome sequences of Mucor flavus KT1a and Helicostylum pulchrum KT1b strains isolation_sourced from the surface of a dry-aged beef.</title>
        <authorList>
            <person name="Toyotome T."/>
            <person name="Hosono M."/>
            <person name="Torimaru M."/>
            <person name="Fukuda K."/>
            <person name="Mikami N."/>
        </authorList>
    </citation>
    <scope>NUCLEOTIDE SEQUENCE [LARGE SCALE GENOMIC DNA]</scope>
    <source>
        <strain evidence="1 2">KT1b</strain>
    </source>
</reference>
<proteinExistence type="predicted"/>